<proteinExistence type="predicted"/>
<evidence type="ECO:0000256" key="3">
    <source>
        <dbReference type="ARBA" id="ARBA00022771"/>
    </source>
</evidence>
<keyword evidence="5" id="KW-0805">Transcription regulation</keyword>
<gene>
    <name evidence="11" type="primary">Zbed4_1</name>
    <name evidence="11" type="ORF">GLABRA_R15550</name>
</gene>
<evidence type="ECO:0000256" key="9">
    <source>
        <dbReference type="SAM" id="MobiDB-lite"/>
    </source>
</evidence>
<evidence type="ECO:0000256" key="5">
    <source>
        <dbReference type="ARBA" id="ARBA00023015"/>
    </source>
</evidence>
<dbReference type="AlphaFoldDB" id="A0A7L0SED4"/>
<dbReference type="Proteomes" id="UP000591073">
    <property type="component" value="Unassembled WGS sequence"/>
</dbReference>
<keyword evidence="6" id="KW-0804">Transcription</keyword>
<dbReference type="SUPFAM" id="SSF57667">
    <property type="entry name" value="beta-beta-alpha zinc fingers"/>
    <property type="match status" value="1"/>
</dbReference>
<dbReference type="GO" id="GO:0008270">
    <property type="term" value="F:zinc ion binding"/>
    <property type="evidence" value="ECO:0007669"/>
    <property type="project" value="UniProtKB-KW"/>
</dbReference>
<dbReference type="EMBL" id="VXAP01002138">
    <property type="protein sequence ID" value="NXL40750.1"/>
    <property type="molecule type" value="Genomic_DNA"/>
</dbReference>
<sequence length="304" mass="33702">NVAVALGPSSRRKREKGGGQEGVGSALYGDRRKSKVWNYYTKLGDAYVECTICKKQLSFHNSTTTMREHLVRKHSIRDTLLLLTPQQLKDDPVSELDCGVENVTKRARQTPPESGLLFLPPGAGGASCSEPRGDVILSLVLEMIFRDLHPLSVVRDKGFGLLLGYLEPNFLLPSPAQLSGMLWHRYGTVKRQLERYLQTAQSLVLCAESWASQLSQSYVTVTANFIDGEWRRARCVMETRREDGEGDLGEKLSGVLAEFGVSGEAVFCVLQDGPQSAAGSWQREQKTRGWNSLRCAARVLQLCV</sequence>
<dbReference type="SMART" id="SM00614">
    <property type="entry name" value="ZnF_BED"/>
    <property type="match status" value="1"/>
</dbReference>
<dbReference type="OrthoDB" id="1607513at2759"/>
<dbReference type="Pfam" id="PF02892">
    <property type="entry name" value="zf-BED"/>
    <property type="match status" value="1"/>
</dbReference>
<reference evidence="11 12" key="1">
    <citation type="submission" date="2019-09" db="EMBL/GenBank/DDBJ databases">
        <title>Bird 10,000 Genomes (B10K) Project - Family phase.</title>
        <authorList>
            <person name="Zhang G."/>
        </authorList>
    </citation>
    <scope>NUCLEOTIDE SEQUENCE [LARGE SCALE GENOMIC DNA]</scope>
    <source>
        <strain evidence="11">B10K-DU-008-63</strain>
    </source>
</reference>
<evidence type="ECO:0000256" key="6">
    <source>
        <dbReference type="ARBA" id="ARBA00023163"/>
    </source>
</evidence>
<dbReference type="SUPFAM" id="SSF140996">
    <property type="entry name" value="Hermes dimerisation domain"/>
    <property type="match status" value="1"/>
</dbReference>
<dbReference type="SUPFAM" id="SSF53098">
    <property type="entry name" value="Ribonuclease H-like"/>
    <property type="match status" value="1"/>
</dbReference>
<evidence type="ECO:0000256" key="4">
    <source>
        <dbReference type="ARBA" id="ARBA00022833"/>
    </source>
</evidence>
<organism evidence="11 12">
    <name type="scientific">Glaucidium brasilianum</name>
    <name type="common">Ferruginous pygmy-owl</name>
    <dbReference type="NCBI Taxonomy" id="78217"/>
    <lineage>
        <taxon>Eukaryota</taxon>
        <taxon>Metazoa</taxon>
        <taxon>Chordata</taxon>
        <taxon>Craniata</taxon>
        <taxon>Vertebrata</taxon>
        <taxon>Euteleostomi</taxon>
        <taxon>Archelosauria</taxon>
        <taxon>Archosauria</taxon>
        <taxon>Dinosauria</taxon>
        <taxon>Saurischia</taxon>
        <taxon>Theropoda</taxon>
        <taxon>Coelurosauria</taxon>
        <taxon>Aves</taxon>
        <taxon>Neognathae</taxon>
        <taxon>Neoaves</taxon>
        <taxon>Telluraves</taxon>
        <taxon>Strigiformes</taxon>
        <taxon>Strigidae</taxon>
        <taxon>Glaucidium</taxon>
    </lineage>
</organism>
<keyword evidence="2" id="KW-0479">Metal-binding</keyword>
<dbReference type="InterPro" id="IPR052035">
    <property type="entry name" value="ZnF_BED_domain_contain"/>
</dbReference>
<dbReference type="PROSITE" id="PS50808">
    <property type="entry name" value="ZF_BED"/>
    <property type="match status" value="1"/>
</dbReference>
<evidence type="ECO:0000313" key="12">
    <source>
        <dbReference type="Proteomes" id="UP000591073"/>
    </source>
</evidence>
<evidence type="ECO:0000259" key="10">
    <source>
        <dbReference type="PROSITE" id="PS50808"/>
    </source>
</evidence>
<keyword evidence="12" id="KW-1185">Reference proteome</keyword>
<evidence type="ECO:0000256" key="1">
    <source>
        <dbReference type="ARBA" id="ARBA00004123"/>
    </source>
</evidence>
<dbReference type="PANTHER" id="PTHR46481">
    <property type="entry name" value="ZINC FINGER BED DOMAIN-CONTAINING PROTEIN 4"/>
    <property type="match status" value="1"/>
</dbReference>
<evidence type="ECO:0000256" key="2">
    <source>
        <dbReference type="ARBA" id="ARBA00022723"/>
    </source>
</evidence>
<dbReference type="InterPro" id="IPR012337">
    <property type="entry name" value="RNaseH-like_sf"/>
</dbReference>
<feature type="non-terminal residue" evidence="11">
    <location>
        <position position="1"/>
    </location>
</feature>
<keyword evidence="4" id="KW-0862">Zinc</keyword>
<feature type="region of interest" description="Disordered" evidence="9">
    <location>
        <begin position="1"/>
        <end position="25"/>
    </location>
</feature>
<feature type="domain" description="BED-type" evidence="10">
    <location>
        <begin position="31"/>
        <end position="74"/>
    </location>
</feature>
<keyword evidence="7" id="KW-0539">Nucleus</keyword>
<evidence type="ECO:0000313" key="11">
    <source>
        <dbReference type="EMBL" id="NXL40750.1"/>
    </source>
</evidence>
<dbReference type="InterPro" id="IPR003656">
    <property type="entry name" value="Znf_BED"/>
</dbReference>
<dbReference type="PANTHER" id="PTHR46481:SF10">
    <property type="entry name" value="ZINC FINGER BED DOMAIN-CONTAINING PROTEIN 39"/>
    <property type="match status" value="1"/>
</dbReference>
<evidence type="ECO:0000256" key="8">
    <source>
        <dbReference type="PROSITE-ProRule" id="PRU00027"/>
    </source>
</evidence>
<protein>
    <submittedName>
        <fullName evidence="11">ZBED4 protein</fullName>
    </submittedName>
</protein>
<evidence type="ECO:0000256" key="7">
    <source>
        <dbReference type="ARBA" id="ARBA00023242"/>
    </source>
</evidence>
<name>A0A7L0SED4_GLABR</name>
<dbReference type="GO" id="GO:0009791">
    <property type="term" value="P:post-embryonic development"/>
    <property type="evidence" value="ECO:0007669"/>
    <property type="project" value="UniProtKB-ARBA"/>
</dbReference>
<dbReference type="GO" id="GO:0005634">
    <property type="term" value="C:nucleus"/>
    <property type="evidence" value="ECO:0007669"/>
    <property type="project" value="UniProtKB-SubCell"/>
</dbReference>
<comment type="caution">
    <text evidence="11">The sequence shown here is derived from an EMBL/GenBank/DDBJ whole genome shotgun (WGS) entry which is preliminary data.</text>
</comment>
<comment type="subcellular location">
    <subcellularLocation>
        <location evidence="1">Nucleus</location>
    </subcellularLocation>
</comment>
<accession>A0A7L0SED4</accession>
<feature type="non-terminal residue" evidence="11">
    <location>
        <position position="304"/>
    </location>
</feature>
<dbReference type="InterPro" id="IPR036236">
    <property type="entry name" value="Znf_C2H2_sf"/>
</dbReference>
<dbReference type="GO" id="GO:0003677">
    <property type="term" value="F:DNA binding"/>
    <property type="evidence" value="ECO:0007669"/>
    <property type="project" value="InterPro"/>
</dbReference>
<keyword evidence="3 8" id="KW-0863">Zinc-finger</keyword>